<dbReference type="MGI" id="MGI:1914661">
    <property type="gene designation" value="Wdr13"/>
</dbReference>
<evidence type="ECO:0000313" key="3">
    <source>
        <dbReference type="Proteomes" id="UP000000589"/>
    </source>
</evidence>
<reference evidence="1 3" key="1">
    <citation type="journal article" date="2009" name="PLoS Biol.">
        <title>Lineage-specific biology revealed by a finished genome assembly of the mouse.</title>
        <authorList>
            <consortium name="Mouse Genome Sequencing Consortium"/>
            <person name="Church D.M."/>
            <person name="Goodstadt L."/>
            <person name="Hillier L.W."/>
            <person name="Zody M.C."/>
            <person name="Goldstein S."/>
            <person name="She X."/>
            <person name="Bult C.J."/>
            <person name="Agarwala R."/>
            <person name="Cherry J.L."/>
            <person name="DiCuccio M."/>
            <person name="Hlavina W."/>
            <person name="Kapustin Y."/>
            <person name="Meric P."/>
            <person name="Maglott D."/>
            <person name="Birtle Z."/>
            <person name="Marques A.C."/>
            <person name="Graves T."/>
            <person name="Zhou S."/>
            <person name="Teague B."/>
            <person name="Potamousis K."/>
            <person name="Churas C."/>
            <person name="Place M."/>
            <person name="Herschleb J."/>
            <person name="Runnheim R."/>
            <person name="Forrest D."/>
            <person name="Amos-Landgraf J."/>
            <person name="Schwartz D.C."/>
            <person name="Cheng Z."/>
            <person name="Lindblad-Toh K."/>
            <person name="Eichler E.E."/>
            <person name="Ponting C.P."/>
        </authorList>
    </citation>
    <scope>NUCLEOTIDE SEQUENCE [LARGE SCALE GENOMIC DNA]</scope>
    <source>
        <strain evidence="1 3">C57BL/6J</strain>
    </source>
</reference>
<dbReference type="HOGENOM" id="CLU_3241950_0_0_1"/>
<dbReference type="Ensembl" id="ENSMUST00000127062.9">
    <property type="protein sequence ID" value="ENSMUSP00000138509.2"/>
    <property type="gene ID" value="ENSMUSG00000031166.14"/>
</dbReference>
<reference evidence="1" key="2">
    <citation type="journal article" date="2011" name="PLoS Biol.">
        <title>Modernizing reference genome assemblies.</title>
        <authorList>
            <person name="Church D.M."/>
            <person name="Schneider V.A."/>
            <person name="Graves T."/>
            <person name="Auger K."/>
            <person name="Cunningham F."/>
            <person name="Bouk N."/>
            <person name="Chen H.C."/>
            <person name="Agarwala R."/>
            <person name="McLaren W.M."/>
            <person name="Ritchie G.R."/>
            <person name="Albracht D."/>
            <person name="Kremitzki M."/>
            <person name="Rock S."/>
            <person name="Kotkiewicz H."/>
            <person name="Kremitzki C."/>
            <person name="Wollam A."/>
            <person name="Trani L."/>
            <person name="Fulton L."/>
            <person name="Fulton R."/>
            <person name="Matthews L."/>
            <person name="Whitehead S."/>
            <person name="Chow W."/>
            <person name="Torrance J."/>
            <person name="Dunn M."/>
            <person name="Harden G."/>
            <person name="Threadgold G."/>
            <person name="Wood J."/>
            <person name="Collins J."/>
            <person name="Heath P."/>
            <person name="Griffiths G."/>
            <person name="Pelan S."/>
            <person name="Grafham D."/>
            <person name="Eichler E.E."/>
            <person name="Weinstock G."/>
            <person name="Mardis E.R."/>
            <person name="Wilson R.K."/>
            <person name="Howe K."/>
            <person name="Flicek P."/>
            <person name="Hubbard T."/>
        </authorList>
    </citation>
    <scope>NUCLEOTIDE SEQUENCE [LARGE SCALE GENOMIC DNA]</scope>
    <source>
        <strain evidence="1">C57BL/6J</strain>
    </source>
</reference>
<dbReference type="Ensembl" id="ENSMUST00000133292.8">
    <property type="protein sequence ID" value="ENSMUSP00000138392.2"/>
    <property type="gene ID" value="ENSMUSG00000031166.14"/>
</dbReference>
<organism evidence="1 3">
    <name type="scientific">Mus musculus</name>
    <name type="common">Mouse</name>
    <dbReference type="NCBI Taxonomy" id="10090"/>
    <lineage>
        <taxon>Eukaryota</taxon>
        <taxon>Metazoa</taxon>
        <taxon>Chordata</taxon>
        <taxon>Craniata</taxon>
        <taxon>Vertebrata</taxon>
        <taxon>Euteleostomi</taxon>
        <taxon>Mammalia</taxon>
        <taxon>Eutheria</taxon>
        <taxon>Euarchontoglires</taxon>
        <taxon>Glires</taxon>
        <taxon>Rodentia</taxon>
        <taxon>Myomorpha</taxon>
        <taxon>Muroidea</taxon>
        <taxon>Muridae</taxon>
        <taxon>Murinae</taxon>
        <taxon>Mus</taxon>
        <taxon>Mus</taxon>
    </lineage>
</organism>
<name>S4R258_MOUSE</name>
<keyword evidence="3" id="KW-1185">Reference proteome</keyword>
<dbReference type="AlphaFoldDB" id="S4R258"/>
<proteinExistence type="predicted"/>
<dbReference type="VEuPathDB" id="HostDB:ENSMUSG00000031166"/>
<protein>
    <submittedName>
        <fullName evidence="1">WD repeat domain 13</fullName>
    </submittedName>
</protein>
<evidence type="ECO:0000313" key="2">
    <source>
        <dbReference type="MGI" id="MGI:1914661"/>
    </source>
</evidence>
<gene>
    <name evidence="1 2" type="primary">Wdr13</name>
</gene>
<reference evidence="1" key="3">
    <citation type="submission" date="2025-05" db="UniProtKB">
        <authorList>
            <consortium name="Ensembl"/>
        </authorList>
    </citation>
    <scope>IDENTIFICATION</scope>
    <source>
        <strain evidence="1">C57BL/6J</strain>
    </source>
</reference>
<dbReference type="GeneTree" id="ENSGT00940000153634"/>
<dbReference type="Antibodypedia" id="366">
    <property type="antibodies" value="62 antibodies from 23 providers"/>
</dbReference>
<accession>S4R258</accession>
<dbReference type="Bgee" id="ENSMUSG00000031166">
    <property type="expression patterns" value="Expressed in saccule of membranous labyrinth and 265 other cell types or tissues"/>
</dbReference>
<dbReference type="Proteomes" id="UP000000589">
    <property type="component" value="Chromosome X"/>
</dbReference>
<sequence length="43" mass="4378">MAAVWQQVLAVDASFGPSISAGAASCFGRMPKLVTPQHCVGST</sequence>
<dbReference type="AGR" id="MGI:1914661"/>
<dbReference type="ExpressionAtlas" id="S4R258">
    <property type="expression patterns" value="baseline and differential"/>
</dbReference>
<evidence type="ECO:0000313" key="1">
    <source>
        <dbReference type="Ensembl" id="ENSMUSP00000138509.2"/>
    </source>
</evidence>